<comment type="caution">
    <text evidence="7">The sequence shown here is derived from an EMBL/GenBank/DDBJ whole genome shotgun (WGS) entry which is preliminary data.</text>
</comment>
<dbReference type="Pfam" id="PF00082">
    <property type="entry name" value="Peptidase_S8"/>
    <property type="match status" value="1"/>
</dbReference>
<accession>A0ABV5ISX3</accession>
<dbReference type="RefSeq" id="WP_268246108.1">
    <property type="nucleotide sequence ID" value="NZ_BMRC01000018.1"/>
</dbReference>
<name>A0ABV5ISX3_9ACTN</name>
<dbReference type="PROSITE" id="PS51892">
    <property type="entry name" value="SUBTILASE"/>
    <property type="match status" value="1"/>
</dbReference>
<comment type="caution">
    <text evidence="5">Lacks conserved residue(s) required for the propagation of feature annotation.</text>
</comment>
<feature type="domain" description="Peptidase S8/S53" evidence="6">
    <location>
        <begin position="11"/>
        <end position="62"/>
    </location>
</feature>
<reference evidence="7 8" key="1">
    <citation type="submission" date="2024-09" db="EMBL/GenBank/DDBJ databases">
        <authorList>
            <person name="Sun Q."/>
            <person name="Mori K."/>
        </authorList>
    </citation>
    <scope>NUCLEOTIDE SEQUENCE [LARGE SCALE GENOMIC DNA]</scope>
    <source>
        <strain evidence="7 8">CCM 3426</strain>
    </source>
</reference>
<evidence type="ECO:0000259" key="6">
    <source>
        <dbReference type="Pfam" id="PF00082"/>
    </source>
</evidence>
<dbReference type="InterPro" id="IPR051048">
    <property type="entry name" value="Peptidase_S8/S53_subtilisin"/>
</dbReference>
<dbReference type="Proteomes" id="UP001589647">
    <property type="component" value="Unassembled WGS sequence"/>
</dbReference>
<comment type="similarity">
    <text evidence="1 5">Belongs to the peptidase S8 family.</text>
</comment>
<evidence type="ECO:0000256" key="4">
    <source>
        <dbReference type="ARBA" id="ARBA00022825"/>
    </source>
</evidence>
<dbReference type="EMBL" id="JBHMEI010000063">
    <property type="protein sequence ID" value="MFB9207612.1"/>
    <property type="molecule type" value="Genomic_DNA"/>
</dbReference>
<dbReference type="PANTHER" id="PTHR43399">
    <property type="entry name" value="SUBTILISIN-RELATED"/>
    <property type="match status" value="1"/>
</dbReference>
<dbReference type="Gene3D" id="3.40.50.200">
    <property type="entry name" value="Peptidase S8/S53 domain"/>
    <property type="match status" value="1"/>
</dbReference>
<keyword evidence="4" id="KW-0720">Serine protease</keyword>
<evidence type="ECO:0000256" key="1">
    <source>
        <dbReference type="ARBA" id="ARBA00011073"/>
    </source>
</evidence>
<evidence type="ECO:0000256" key="3">
    <source>
        <dbReference type="ARBA" id="ARBA00022801"/>
    </source>
</evidence>
<proteinExistence type="inferred from homology"/>
<dbReference type="InterPro" id="IPR036852">
    <property type="entry name" value="Peptidase_S8/S53_dom_sf"/>
</dbReference>
<dbReference type="InterPro" id="IPR000209">
    <property type="entry name" value="Peptidase_S8/S53_dom"/>
</dbReference>
<dbReference type="PROSITE" id="PS00138">
    <property type="entry name" value="SUBTILASE_SER"/>
    <property type="match status" value="1"/>
</dbReference>
<keyword evidence="8" id="KW-1185">Reference proteome</keyword>
<protein>
    <submittedName>
        <fullName evidence="7">S8 family serine peptidase</fullName>
    </submittedName>
</protein>
<dbReference type="SUPFAM" id="SSF52743">
    <property type="entry name" value="Subtilisin-like"/>
    <property type="match status" value="1"/>
</dbReference>
<sequence>MGSSPTRSGGRAPRTVDVCAPGVAILSTIPPATYAAWDGTSMAAPHVTGLAALLLSHHSEFQRAFAARDARRVERLFQIIKSSCTPLNLGDPGRTGAGMPDAICALAPALTGAALQSPLDELAGEMVAAGLLTAAPPVAHRQPQDLSVIPPLVQLREEMLAAGLITTGQPPA</sequence>
<evidence type="ECO:0000256" key="2">
    <source>
        <dbReference type="ARBA" id="ARBA00022670"/>
    </source>
</evidence>
<keyword evidence="2" id="KW-0645">Protease</keyword>
<keyword evidence="3" id="KW-0378">Hydrolase</keyword>
<organism evidence="7 8">
    <name type="scientific">Nonomuraea spiralis</name>
    <dbReference type="NCBI Taxonomy" id="46182"/>
    <lineage>
        <taxon>Bacteria</taxon>
        <taxon>Bacillati</taxon>
        <taxon>Actinomycetota</taxon>
        <taxon>Actinomycetes</taxon>
        <taxon>Streptosporangiales</taxon>
        <taxon>Streptosporangiaceae</taxon>
        <taxon>Nonomuraea</taxon>
    </lineage>
</organism>
<gene>
    <name evidence="7" type="ORF">ACFFV7_40970</name>
</gene>
<evidence type="ECO:0000313" key="8">
    <source>
        <dbReference type="Proteomes" id="UP001589647"/>
    </source>
</evidence>
<evidence type="ECO:0000313" key="7">
    <source>
        <dbReference type="EMBL" id="MFB9207612.1"/>
    </source>
</evidence>
<dbReference type="InterPro" id="IPR023828">
    <property type="entry name" value="Peptidase_S8_Ser-AS"/>
</dbReference>
<evidence type="ECO:0000256" key="5">
    <source>
        <dbReference type="PROSITE-ProRule" id="PRU01240"/>
    </source>
</evidence>
<dbReference type="PANTHER" id="PTHR43399:SF4">
    <property type="entry name" value="CELL WALL-ASSOCIATED PROTEASE"/>
    <property type="match status" value="1"/>
</dbReference>